<evidence type="ECO:0000256" key="2">
    <source>
        <dbReference type="ARBA" id="ARBA00008954"/>
    </source>
</evidence>
<dbReference type="InterPro" id="IPR015422">
    <property type="entry name" value="PyrdxlP-dep_Trfase_small"/>
</dbReference>
<accession>A0A191UFS8</accession>
<dbReference type="PROSITE" id="PS00600">
    <property type="entry name" value="AA_TRANSFER_CLASS_3"/>
    <property type="match status" value="1"/>
</dbReference>
<comment type="cofactor">
    <cofactor evidence="1">
        <name>pyridoxal 5'-phosphate</name>
        <dbReference type="ChEBI" id="CHEBI:597326"/>
    </cofactor>
</comment>
<comment type="similarity">
    <text evidence="2 6">Belongs to the class-III pyridoxal-phosphate-dependent aminotransferase family.</text>
</comment>
<dbReference type="SUPFAM" id="SSF53383">
    <property type="entry name" value="PLP-dependent transferases"/>
    <property type="match status" value="1"/>
</dbReference>
<evidence type="ECO:0000256" key="3">
    <source>
        <dbReference type="ARBA" id="ARBA00022576"/>
    </source>
</evidence>
<dbReference type="STRING" id="1743168.A8O14_06545"/>
<evidence type="ECO:0000256" key="4">
    <source>
        <dbReference type="ARBA" id="ARBA00022679"/>
    </source>
</evidence>
<dbReference type="PANTHER" id="PTHR43094:SF1">
    <property type="entry name" value="AMINOTRANSFERASE CLASS-III"/>
    <property type="match status" value="1"/>
</dbReference>
<keyword evidence="4 7" id="KW-0808">Transferase</keyword>
<reference evidence="8" key="1">
    <citation type="submission" date="2016-05" db="EMBL/GenBank/DDBJ databases">
        <title>Polynucleobacter sp. QLW-P1FAT50C-4 genome.</title>
        <authorList>
            <person name="Hahn M.W."/>
        </authorList>
    </citation>
    <scope>NUCLEOTIDE SEQUENCE [LARGE SCALE GENOMIC DNA]</scope>
    <source>
        <strain evidence="8">QLW-P1FAT50C-4</strain>
    </source>
</reference>
<dbReference type="PANTHER" id="PTHR43094">
    <property type="entry name" value="AMINOTRANSFERASE"/>
    <property type="match status" value="1"/>
</dbReference>
<dbReference type="KEGG" id="pwu:A8O14_06545"/>
<keyword evidence="7" id="KW-0670">Pyruvate</keyword>
<dbReference type="RefSeq" id="WP_068948768.1">
    <property type="nucleotide sequence ID" value="NZ_CP015922.1"/>
</dbReference>
<evidence type="ECO:0000256" key="1">
    <source>
        <dbReference type="ARBA" id="ARBA00001933"/>
    </source>
</evidence>
<protein>
    <submittedName>
        <fullName evidence="7">Omega amino acid--pyruvate aminotransferase</fullName>
    </submittedName>
</protein>
<keyword evidence="5 6" id="KW-0663">Pyridoxal phosphate</keyword>
<evidence type="ECO:0000313" key="7">
    <source>
        <dbReference type="EMBL" id="ANI99760.1"/>
    </source>
</evidence>
<dbReference type="OrthoDB" id="3398487at2"/>
<keyword evidence="3 7" id="KW-0032">Aminotransferase</keyword>
<dbReference type="GO" id="GO:0008483">
    <property type="term" value="F:transaminase activity"/>
    <property type="evidence" value="ECO:0007669"/>
    <property type="project" value="UniProtKB-KW"/>
</dbReference>
<sequence length="450" mass="48244">MTAVNKTLNGVDMSAYWLPFTPNRYFHQHPKIMRSAKGAYYYDDHGRKLFDGLSGLWCSPLGHADPRIGAAISQQYETMDYCPAFQMASEATFSLATRIANMAPAGLDKVFFTNSGSEAVDTALKIAIGYHRIMGNASRIRMIGRDRAYHGVGMGGISVGGMVANRKMFASMMMPGVDHLPHTLNLSQMAFSKGQPIWGAHLADELEKIVALQDANTIAAVILEPVQGSTGVIVPPQGYLQKIREICTKHGILLIFDEVITGFGRLGANFGADRFGVVPDMITFAKAITNGVIPLGGVIVRGDIYDSIIANGGQEQAIEFFHGYTYSGHPIPTAAGHAVLDIFESDDLVNRAKALEPVLENGLHAMKGKAGVLDIRNFGLSGAVELDPVSGKPGLRALKVLEACIERGALVRVAGDVIAVGPPFISEPKEVEFLCSVLGDAIDAAMKINA</sequence>
<evidence type="ECO:0000313" key="8">
    <source>
        <dbReference type="Proteomes" id="UP000078463"/>
    </source>
</evidence>
<dbReference type="Gene3D" id="3.90.1150.10">
    <property type="entry name" value="Aspartate Aminotransferase, domain 1"/>
    <property type="match status" value="1"/>
</dbReference>
<proteinExistence type="inferred from homology"/>
<keyword evidence="8" id="KW-1185">Reference proteome</keyword>
<dbReference type="FunFam" id="3.40.640.10:FF:000014">
    <property type="entry name" value="Adenosylmethionine-8-amino-7-oxononanoate aminotransferase, probable"/>
    <property type="match status" value="1"/>
</dbReference>
<dbReference type="InterPro" id="IPR015424">
    <property type="entry name" value="PyrdxlP-dep_Trfase"/>
</dbReference>
<dbReference type="AlphaFoldDB" id="A0A191UFS8"/>
<dbReference type="Gene3D" id="3.40.640.10">
    <property type="entry name" value="Type I PLP-dependent aspartate aminotransferase-like (Major domain)"/>
    <property type="match status" value="1"/>
</dbReference>
<dbReference type="EMBL" id="CP015922">
    <property type="protein sequence ID" value="ANI99760.1"/>
    <property type="molecule type" value="Genomic_DNA"/>
</dbReference>
<organism evidence="7 8">
    <name type="scientific">Polynucleobacter wuianus</name>
    <dbReference type="NCBI Taxonomy" id="1743168"/>
    <lineage>
        <taxon>Bacteria</taxon>
        <taxon>Pseudomonadati</taxon>
        <taxon>Pseudomonadota</taxon>
        <taxon>Betaproteobacteria</taxon>
        <taxon>Burkholderiales</taxon>
        <taxon>Burkholderiaceae</taxon>
        <taxon>Polynucleobacter</taxon>
    </lineage>
</organism>
<dbReference type="InterPro" id="IPR005814">
    <property type="entry name" value="Aminotrans_3"/>
</dbReference>
<dbReference type="GO" id="GO:0030170">
    <property type="term" value="F:pyridoxal phosphate binding"/>
    <property type="evidence" value="ECO:0007669"/>
    <property type="project" value="InterPro"/>
</dbReference>
<dbReference type="Proteomes" id="UP000078463">
    <property type="component" value="Chromosome"/>
</dbReference>
<dbReference type="InterPro" id="IPR015421">
    <property type="entry name" value="PyrdxlP-dep_Trfase_major"/>
</dbReference>
<gene>
    <name evidence="7" type="ORF">A8O14_06545</name>
</gene>
<dbReference type="CDD" id="cd00610">
    <property type="entry name" value="OAT_like"/>
    <property type="match status" value="1"/>
</dbReference>
<dbReference type="Pfam" id="PF00202">
    <property type="entry name" value="Aminotran_3"/>
    <property type="match status" value="1"/>
</dbReference>
<name>A0A191UFS8_9BURK</name>
<evidence type="ECO:0000256" key="5">
    <source>
        <dbReference type="ARBA" id="ARBA00022898"/>
    </source>
</evidence>
<dbReference type="InterPro" id="IPR049704">
    <property type="entry name" value="Aminotrans_3_PPA_site"/>
</dbReference>
<evidence type="ECO:0000256" key="6">
    <source>
        <dbReference type="RuleBase" id="RU003560"/>
    </source>
</evidence>